<dbReference type="Pfam" id="PF00551">
    <property type="entry name" value="Formyl_trans_N"/>
    <property type="match status" value="1"/>
</dbReference>
<dbReference type="SUPFAM" id="SSF53328">
    <property type="entry name" value="Formyltransferase"/>
    <property type="match status" value="1"/>
</dbReference>
<reference evidence="4 5" key="1">
    <citation type="journal article" date="2015" name="BMC Genomics">
        <title>Insights from the genome of Ophiocordyceps polyrhachis-furcata to pathogenicity and host specificity in insect fungi.</title>
        <authorList>
            <person name="Wichadakul D."/>
            <person name="Kobmoo N."/>
            <person name="Ingsriswang S."/>
            <person name="Tangphatsornruang S."/>
            <person name="Chantasingh D."/>
            <person name="Luangsa-ard J.J."/>
            <person name="Eurwilaichitr L."/>
        </authorList>
    </citation>
    <scope>NUCLEOTIDE SEQUENCE [LARGE SCALE GENOMIC DNA]</scope>
    <source>
        <strain evidence="4 5">BCC 54312</strain>
    </source>
</reference>
<dbReference type="GO" id="GO:0004479">
    <property type="term" value="F:methionyl-tRNA formyltransferase activity"/>
    <property type="evidence" value="ECO:0007669"/>
    <property type="project" value="UniProtKB-EC"/>
</dbReference>
<keyword evidence="5" id="KW-1185">Reference proteome</keyword>
<dbReference type="EMBL" id="LKCN02000017">
    <property type="protein sequence ID" value="RCI09098.1"/>
    <property type="molecule type" value="Genomic_DNA"/>
</dbReference>
<feature type="domain" description="Formyl transferase N-terminal" evidence="3">
    <location>
        <begin position="132"/>
        <end position="314"/>
    </location>
</feature>
<comment type="caution">
    <text evidence="4">The sequence shown here is derived from an EMBL/GenBank/DDBJ whole genome shotgun (WGS) entry which is preliminary data.</text>
</comment>
<sequence>MASSSDGWDERHPVSTQQQPVFLTAPRFITSTEPIDRLPRRRPRGNNAYLPGGLAATLQEALSEVKGKADAAAAAEKDDDEEEGEEDAIHVDELNSPAMVLLYSARTLFPCLVRAGRRRFESTTTRASDPLRILFCGSDAFSCESLRALHRELGSGAVEALDVMVLPPKRMGRGMKQLRQVPCRALAEELRLTVHERETFTKWEVPLGTNLIVVVSFGLFVPPRVLKSAKYGGVNVHPSFLPDLRGPAPIHHALLRGDRHIGVSLQTLDEKRFDHGVVLAQTPPPGLVVPSAATIQEVTALAAKQGAEMLVRALLRDRLHVPPHRDAGWGWKAVESENGAGGLLRHAPKVTKADSRIDWRTWTSGEEFGRRVRVFGTVWTKALDLVAKKRRRIIFKSVQAVDGDHDVDTLFAGPRGRVCFDENGEEQDDGLEQGGGERRVGDGCEV</sequence>
<protein>
    <recommendedName>
        <fullName evidence="1">methionyl-tRNA formyltransferase</fullName>
        <ecNumber evidence="1">2.1.2.9</ecNumber>
    </recommendedName>
</protein>
<dbReference type="AlphaFoldDB" id="A0A367L3W3"/>
<evidence type="ECO:0000313" key="5">
    <source>
        <dbReference type="Proteomes" id="UP000253664"/>
    </source>
</evidence>
<feature type="compositionally biased region" description="Acidic residues" evidence="2">
    <location>
        <begin position="422"/>
        <end position="431"/>
    </location>
</feature>
<dbReference type="InterPro" id="IPR041711">
    <property type="entry name" value="Met-tRNA-FMT_N"/>
</dbReference>
<dbReference type="InterPro" id="IPR002376">
    <property type="entry name" value="Formyl_transf_N"/>
</dbReference>
<dbReference type="PANTHER" id="PTHR11138:SF5">
    <property type="entry name" value="METHIONYL-TRNA FORMYLTRANSFERASE, MITOCHONDRIAL"/>
    <property type="match status" value="1"/>
</dbReference>
<accession>A0A367L3W3</accession>
<dbReference type="STRING" id="1330021.A0A367L3W3"/>
<evidence type="ECO:0000313" key="4">
    <source>
        <dbReference type="EMBL" id="RCI09098.1"/>
    </source>
</evidence>
<proteinExistence type="predicted"/>
<organism evidence="4 5">
    <name type="scientific">Ophiocordyceps polyrhachis-furcata BCC 54312</name>
    <dbReference type="NCBI Taxonomy" id="1330021"/>
    <lineage>
        <taxon>Eukaryota</taxon>
        <taxon>Fungi</taxon>
        <taxon>Dikarya</taxon>
        <taxon>Ascomycota</taxon>
        <taxon>Pezizomycotina</taxon>
        <taxon>Sordariomycetes</taxon>
        <taxon>Hypocreomycetidae</taxon>
        <taxon>Hypocreales</taxon>
        <taxon>Ophiocordycipitaceae</taxon>
        <taxon>Ophiocordyceps</taxon>
    </lineage>
</organism>
<dbReference type="InterPro" id="IPR036477">
    <property type="entry name" value="Formyl_transf_N_sf"/>
</dbReference>
<dbReference type="EC" id="2.1.2.9" evidence="1"/>
<dbReference type="GO" id="GO:0005739">
    <property type="term" value="C:mitochondrion"/>
    <property type="evidence" value="ECO:0007669"/>
    <property type="project" value="TreeGrafter"/>
</dbReference>
<evidence type="ECO:0000256" key="2">
    <source>
        <dbReference type="SAM" id="MobiDB-lite"/>
    </source>
</evidence>
<gene>
    <name evidence="4" type="ORF">L249_5043</name>
</gene>
<dbReference type="PANTHER" id="PTHR11138">
    <property type="entry name" value="METHIONYL-TRNA FORMYLTRANSFERASE"/>
    <property type="match status" value="1"/>
</dbReference>
<feature type="region of interest" description="Disordered" evidence="2">
    <location>
        <begin position="67"/>
        <end position="87"/>
    </location>
</feature>
<feature type="region of interest" description="Disordered" evidence="2">
    <location>
        <begin position="422"/>
        <end position="446"/>
    </location>
</feature>
<dbReference type="OrthoDB" id="10268103at2759"/>
<evidence type="ECO:0000256" key="1">
    <source>
        <dbReference type="ARBA" id="ARBA00012261"/>
    </source>
</evidence>
<dbReference type="Proteomes" id="UP000253664">
    <property type="component" value="Unassembled WGS sequence"/>
</dbReference>
<name>A0A367L3W3_9HYPO</name>
<dbReference type="CDD" id="cd08646">
    <property type="entry name" value="FMT_core_Met-tRNA-FMT_N"/>
    <property type="match status" value="1"/>
</dbReference>
<feature type="compositionally biased region" description="Basic and acidic residues" evidence="2">
    <location>
        <begin position="435"/>
        <end position="446"/>
    </location>
</feature>
<evidence type="ECO:0000259" key="3">
    <source>
        <dbReference type="Pfam" id="PF00551"/>
    </source>
</evidence>
<dbReference type="Gene3D" id="3.40.50.12230">
    <property type="match status" value="1"/>
</dbReference>
<feature type="compositionally biased region" description="Acidic residues" evidence="2">
    <location>
        <begin position="77"/>
        <end position="86"/>
    </location>
</feature>
<feature type="region of interest" description="Disordered" evidence="2">
    <location>
        <begin position="1"/>
        <end position="50"/>
    </location>
</feature>